<dbReference type="GO" id="GO:0016788">
    <property type="term" value="F:hydrolase activity, acting on ester bonds"/>
    <property type="evidence" value="ECO:0007669"/>
    <property type="project" value="InterPro"/>
</dbReference>
<dbReference type="KEGG" id="egu:114914022"/>
<keyword evidence="2" id="KW-0732">Signal</keyword>
<keyword evidence="4" id="KW-0325">Glycoprotein</keyword>
<keyword evidence="5" id="KW-1185">Reference proteome</keyword>
<dbReference type="OrthoDB" id="1600564at2759"/>
<proteinExistence type="inferred from homology"/>
<dbReference type="CDD" id="cd01837">
    <property type="entry name" value="SGNH_plant_lipase_like"/>
    <property type="match status" value="1"/>
</dbReference>
<protein>
    <submittedName>
        <fullName evidence="6">GDSL esterase/lipase At1g28580-like</fullName>
    </submittedName>
</protein>
<dbReference type="InterPro" id="IPR001087">
    <property type="entry name" value="GDSL"/>
</dbReference>
<dbReference type="RefSeq" id="XP_029119633.1">
    <property type="nucleotide sequence ID" value="XM_029263800.1"/>
</dbReference>
<sequence length="393" mass="43672">MASTRLLLQLFLLATFIAVFLVLVNTIPATTYHPFISKNTSPTTSCYTAIFSFGDSLADTGNFLHYSGNNSGPVAQLPYGETYFHRATGRFSDGRLIIDFIAQAMGLPLVPPYLAGKHSQDFRHGANFAVAGATALDNDFYRAKGLKVVWPEYSLGIQIKWFKQLLPSLCSSDSDCKSFMSNSLFLVGEIGWNDYNHPFVQGMTIEEIRKLVPDIIHVISSAITDLIQLGAKTLVVPGIVPSGCVSLYLTVFQSQKGEDYDPRTGCIKWANEFSEEHNRLISEELDRLRRLHPHATIIHANYYDALMSIFRSPQQFGFKKSPLDACCGGDGPYNMNISLRCGDPKTTVCRDPAKFVFWDGTHLTEAAYEVISRGLLEGPYATPSIIQTCRHLE</sequence>
<reference evidence="6" key="1">
    <citation type="submission" date="2025-08" db="UniProtKB">
        <authorList>
            <consortium name="RefSeq"/>
        </authorList>
    </citation>
    <scope>IDENTIFICATION</scope>
</reference>
<dbReference type="InterPro" id="IPR036514">
    <property type="entry name" value="SGNH_hydro_sf"/>
</dbReference>
<dbReference type="Gene3D" id="3.40.50.1110">
    <property type="entry name" value="SGNH hydrolase"/>
    <property type="match status" value="1"/>
</dbReference>
<organism evidence="5 6">
    <name type="scientific">Elaeis guineensis var. tenera</name>
    <name type="common">Oil palm</name>
    <dbReference type="NCBI Taxonomy" id="51953"/>
    <lineage>
        <taxon>Eukaryota</taxon>
        <taxon>Viridiplantae</taxon>
        <taxon>Streptophyta</taxon>
        <taxon>Embryophyta</taxon>
        <taxon>Tracheophyta</taxon>
        <taxon>Spermatophyta</taxon>
        <taxon>Magnoliopsida</taxon>
        <taxon>Liliopsida</taxon>
        <taxon>Arecaceae</taxon>
        <taxon>Arecoideae</taxon>
        <taxon>Cocoseae</taxon>
        <taxon>Elaeidinae</taxon>
        <taxon>Elaeis</taxon>
    </lineage>
</organism>
<dbReference type="Pfam" id="PF00657">
    <property type="entry name" value="Lipase_GDSL"/>
    <property type="match status" value="1"/>
</dbReference>
<dbReference type="AlphaFoldDB" id="A0A8N4EV59"/>
<evidence type="ECO:0000313" key="6">
    <source>
        <dbReference type="RefSeq" id="XP_029119633.1"/>
    </source>
</evidence>
<dbReference type="PANTHER" id="PTHR22835">
    <property type="entry name" value="ZINC FINGER FYVE DOMAIN CONTAINING PROTEIN"/>
    <property type="match status" value="1"/>
</dbReference>
<evidence type="ECO:0000256" key="4">
    <source>
        <dbReference type="ARBA" id="ARBA00023180"/>
    </source>
</evidence>
<dbReference type="PANTHER" id="PTHR22835:SF663">
    <property type="entry name" value="LIPASE-LIKE"/>
    <property type="match status" value="1"/>
</dbReference>
<keyword evidence="3" id="KW-0378">Hydrolase</keyword>
<dbReference type="InterPro" id="IPR035669">
    <property type="entry name" value="SGNH_plant_lipase-like"/>
</dbReference>
<evidence type="ECO:0000256" key="1">
    <source>
        <dbReference type="ARBA" id="ARBA00008668"/>
    </source>
</evidence>
<evidence type="ECO:0000256" key="3">
    <source>
        <dbReference type="ARBA" id="ARBA00022801"/>
    </source>
</evidence>
<name>A0A8N4EV59_ELAGV</name>
<evidence type="ECO:0000313" key="5">
    <source>
        <dbReference type="Proteomes" id="UP000504607"/>
    </source>
</evidence>
<accession>A0A8N4EV59</accession>
<dbReference type="GeneID" id="114914022"/>
<dbReference type="Proteomes" id="UP000504607">
    <property type="component" value="Chromosome 1"/>
</dbReference>
<gene>
    <name evidence="6" type="primary">LOC114914022</name>
</gene>
<evidence type="ECO:0000256" key="2">
    <source>
        <dbReference type="ARBA" id="ARBA00022729"/>
    </source>
</evidence>
<dbReference type="SUPFAM" id="SSF52266">
    <property type="entry name" value="SGNH hydrolase"/>
    <property type="match status" value="1"/>
</dbReference>
<comment type="similarity">
    <text evidence="1">Belongs to the 'GDSL' lipolytic enzyme family.</text>
</comment>